<feature type="region of interest" description="Disordered" evidence="2">
    <location>
        <begin position="876"/>
        <end position="901"/>
    </location>
</feature>
<feature type="compositionally biased region" description="Polar residues" evidence="2">
    <location>
        <begin position="1121"/>
        <end position="1130"/>
    </location>
</feature>
<feature type="compositionally biased region" description="Basic and acidic residues" evidence="2">
    <location>
        <begin position="128"/>
        <end position="138"/>
    </location>
</feature>
<evidence type="ECO:0000256" key="2">
    <source>
        <dbReference type="SAM" id="MobiDB-lite"/>
    </source>
</evidence>
<gene>
    <name evidence="3" type="ORF">SNAT2548_LOCUS32189</name>
</gene>
<feature type="compositionally biased region" description="Gly residues" evidence="2">
    <location>
        <begin position="1097"/>
        <end position="1117"/>
    </location>
</feature>
<reference evidence="3" key="1">
    <citation type="submission" date="2021-02" db="EMBL/GenBank/DDBJ databases">
        <authorList>
            <person name="Dougan E. K."/>
            <person name="Rhodes N."/>
            <person name="Thang M."/>
            <person name="Chan C."/>
        </authorList>
    </citation>
    <scope>NUCLEOTIDE SEQUENCE</scope>
</reference>
<feature type="coiled-coil region" evidence="1">
    <location>
        <begin position="1783"/>
        <end position="1810"/>
    </location>
</feature>
<sequence>MQWRLIHRQVMMMTMMKIPAKAKEVLKQAAGKEQKKSRKAQAKESSKEQPRKNLKQQGRESTKEADKLKNDLRRYKEEKNLPKYHDDEEVELEEFEGLEVEFEEPEEERSSELGEDEEFEESMPKWSNKFEDGPPKLDEDELTKVDVVSREHEISRLTEMKVLKELPEGTSVSNYKYLSTKVVYDWRHRDNEWQRRGRLVARDRMLQPRQLTLVKHTLAPLPPPSYQPARAYSVYPSEARGLQVSAPVQVDIIGPYSSVLQQLEGSPNGPALTLKLLQLNADTTALRYVKACLAYFEFLVDLGHSLDNLSQLAAVEAVYALHCSRSQDDDLSLDREQIALVFPLNTLKALRWLVKTVTLHFPDLYSGMAFAFYAEGIYGPWGIRWLQLLDSLWGSLEQLSPNVVPDSLFFCSSLLDDACDFAFCSASYASALRSLRSALNLWGRLGYDASRIIAPPRSLFTVEMTRVLPWPFRLRSLARFALALFAPAFPNIVELSHRYQSGTLLGHAVRFANGPPVLAIVFCFGGSAHPRLLLAMANTDIFLGLAEADVNKAVSWLEDARHVPATSGFSPSQWLWHWLSSTPAFAPLTGAAENMDTVFGFSSGDWAFHWVEEMEKATLNPGAAASQAAPAQAASDSKWPCFPNGHRSLGLAPADLLRAHSWLEEAASFNGAGGWEEDDWLRYWMEQDSAFETLLQRAKEASHGNGFGFGCRKPTDPSRRRHRLWALFTAAPHVKTAVLAIAGSFLRAKICLIGTAVWLWTLLTFFPGSMADPGSDTGRGLLVQPTPSDKLSVLWESLSLDFPEAVVSHSELNRAIPNFGFLATSFDQLDQWLESHGLLDFAADLRCLWHRAHSLACSEGHMAVVPFPPHPSALPLPQDQSFSTASDPGHPASGAASWNEPFPAKLSSDKTAELRAAFLRKYPSKVLDDSTMPSARLLALAFKQASSHEWRFIPWRWRMSVLELEEQQLQRPRKLARTELADLILDDVPSRNLPDTLGMFALSKILRLHSVAMAMVTDVHLAVSELRLQGWSLDDCIHENTAVRSELASLLAPRVFLPKALRRPEGKGAGSGKGNGPGAGFGNGRGRGKGKGDGRGRGSGLGTGRGGTGLGNQGNSGGASTNRQEWASSAKVNGEVKTLCMRWSQRTGGPDPSFEQAAGSGLPLFPPAAILPLSSQSSSTPVTAAPAKQAFELPMPELPHGVAMAVSVSDTHSPGSLPPQHINPEDGMSAPDSFGPALAPAPVSEFVAESIPEPFPPVSSHVTSVVQSVRDFKQPFFLDICAGAGSPLSSAFLKKGVPCLSIDILIDTNMDLLQDDFFEHLLRICTSRQVALAHAAPPCREYSCLKLLPKGPKALRTPAFLNGLPDLSASQALRVQESHLIFVRCVQLLHVSFSCGAQVSVEQPPNSMAWMEPIATNFLASISADLVHVAACSVSLLQWMGARLRGQAAIKSPVHLGSLGPVIPARYRINHNHHWCAHCVIAWYLAVYDRLLMPLREWALPNHHSLMIRYVGVLIPNLMADASHLCMSPDNRITCGRRMPLVGQFLLPAALAIPLVVLMRPHSRLLARRLKPLRVPTARSPPRAQCKVFVSQRKVPPPGELRVVTPISSRPVFTGPGSIPRRPRFWKACAANVKPCFLVVGHCLHAVKDPTGPSSGPYTDSDAPDPDGIEAEVALWAEHPSAPTSDAAPLTSLDISLPYLQSLLSDMIPLSAALLQHATVAELQHLCRVCLQAGRQSCFAAPTVSSLQAFVQMPPDSVVWAPPTPGPICGSAPTTPVPQLPCSEEVMTILRALEERLSALEEVVGTVQSSRSPRRNVLRRLRDLERCSSGSASSDEGVTLTPESAEAFLARLDARPTCSSGHPLFSFGSPEPNWWCSVCKREFTTRRLLWGCRVCDFDICGNCLANQRSDPTISPAPGQDAAQDATPSGAKAWPSIKLLRASGFLTGNDMFPNDLRLALDVNGRNLSVLGSSKAPELKGGFRKVYHLKGEEPAASLVLKLAESDADNVNEVRSAAACPAAFARIFDSGSIWVSLGEEGLCQAHYVVAERAVPLTALLEGPALPPAACTSLALQCCRIVLRATPAGIKCRDLGQKQWGLRVPPGFNFQDEVSLQQVRNSLAGEAFHLIILDANCCLPVPQASLLGPRKMASYWALLTRLVGPTASERLQMFLRAHNFNARSCLSALTRDHVTGPCS</sequence>
<dbReference type="InterPro" id="IPR046349">
    <property type="entry name" value="C1-like_sf"/>
</dbReference>
<dbReference type="EMBL" id="CAJNDS010002699">
    <property type="protein sequence ID" value="CAE7567406.1"/>
    <property type="molecule type" value="Genomic_DNA"/>
</dbReference>
<feature type="compositionally biased region" description="Basic and acidic residues" evidence="2">
    <location>
        <begin position="25"/>
        <end position="34"/>
    </location>
</feature>
<keyword evidence="1" id="KW-0175">Coiled coil</keyword>
<comment type="caution">
    <text evidence="3">The sequence shown here is derived from an EMBL/GenBank/DDBJ whole genome shotgun (WGS) entry which is preliminary data.</text>
</comment>
<proteinExistence type="predicted"/>
<name>A0A812U9S5_9DINO</name>
<feature type="region of interest" description="Disordered" evidence="2">
    <location>
        <begin position="25"/>
        <end position="138"/>
    </location>
</feature>
<feature type="compositionally biased region" description="Gly residues" evidence="2">
    <location>
        <begin position="1067"/>
        <end position="1085"/>
    </location>
</feature>
<dbReference type="SUPFAM" id="SSF57889">
    <property type="entry name" value="Cysteine-rich domain"/>
    <property type="match status" value="1"/>
</dbReference>
<organism evidence="3 4">
    <name type="scientific">Symbiodinium natans</name>
    <dbReference type="NCBI Taxonomy" id="878477"/>
    <lineage>
        <taxon>Eukaryota</taxon>
        <taxon>Sar</taxon>
        <taxon>Alveolata</taxon>
        <taxon>Dinophyceae</taxon>
        <taxon>Suessiales</taxon>
        <taxon>Symbiodiniaceae</taxon>
        <taxon>Symbiodinium</taxon>
    </lineage>
</organism>
<feature type="compositionally biased region" description="Basic and acidic residues" evidence="2">
    <location>
        <begin position="41"/>
        <end position="86"/>
    </location>
</feature>
<evidence type="ECO:0000256" key="1">
    <source>
        <dbReference type="SAM" id="Coils"/>
    </source>
</evidence>
<keyword evidence="4" id="KW-1185">Reference proteome</keyword>
<accession>A0A812U9S5</accession>
<dbReference type="Proteomes" id="UP000604046">
    <property type="component" value="Unassembled WGS sequence"/>
</dbReference>
<evidence type="ECO:0000313" key="4">
    <source>
        <dbReference type="Proteomes" id="UP000604046"/>
    </source>
</evidence>
<feature type="region of interest" description="Disordered" evidence="2">
    <location>
        <begin position="1062"/>
        <end position="1130"/>
    </location>
</feature>
<evidence type="ECO:0000313" key="3">
    <source>
        <dbReference type="EMBL" id="CAE7567406.1"/>
    </source>
</evidence>
<protein>
    <submittedName>
        <fullName evidence="3">Uncharacterized protein</fullName>
    </submittedName>
</protein>
<feature type="compositionally biased region" description="Acidic residues" evidence="2">
    <location>
        <begin position="87"/>
        <end position="121"/>
    </location>
</feature>